<dbReference type="InterPro" id="IPR016181">
    <property type="entry name" value="Acyl_CoA_acyltransferase"/>
</dbReference>
<dbReference type="InterPro" id="IPR000182">
    <property type="entry name" value="GNAT_dom"/>
</dbReference>
<gene>
    <name evidence="5" type="ORF">UFOPK2086_00676</name>
    <name evidence="6" type="ORF">UFOPK2295_00905</name>
</gene>
<dbReference type="PROSITE" id="PS51186">
    <property type="entry name" value="GNAT"/>
    <property type="match status" value="1"/>
</dbReference>
<reference evidence="6" key="1">
    <citation type="submission" date="2020-05" db="EMBL/GenBank/DDBJ databases">
        <authorList>
            <person name="Chiriac C."/>
            <person name="Salcher M."/>
            <person name="Ghai R."/>
            <person name="Kavagutti S V."/>
        </authorList>
    </citation>
    <scope>NUCLEOTIDE SEQUENCE</scope>
</reference>
<proteinExistence type="inferred from homology"/>
<protein>
    <submittedName>
        <fullName evidence="6">Unannotated protein</fullName>
    </submittedName>
</protein>
<dbReference type="PANTHER" id="PTHR43792">
    <property type="entry name" value="GNAT FAMILY, PUTATIVE (AFU_ORTHOLOGUE AFUA_3G00765)-RELATED-RELATED"/>
    <property type="match status" value="1"/>
</dbReference>
<dbReference type="SUPFAM" id="SSF55729">
    <property type="entry name" value="Acyl-CoA N-acyltransferases (Nat)"/>
    <property type="match status" value="1"/>
</dbReference>
<feature type="domain" description="N-acetyltransferase" evidence="4">
    <location>
        <begin position="21"/>
        <end position="208"/>
    </location>
</feature>
<dbReference type="GO" id="GO:0008999">
    <property type="term" value="F:protein-N-terminal-alanine acetyltransferase activity"/>
    <property type="evidence" value="ECO:0007669"/>
    <property type="project" value="TreeGrafter"/>
</dbReference>
<evidence type="ECO:0000256" key="1">
    <source>
        <dbReference type="ARBA" id="ARBA00022679"/>
    </source>
</evidence>
<dbReference type="PANTHER" id="PTHR43792:SF8">
    <property type="entry name" value="[RIBOSOMAL PROTEIN US5]-ALANINE N-ACETYLTRANSFERASE"/>
    <property type="match status" value="1"/>
</dbReference>
<evidence type="ECO:0000256" key="3">
    <source>
        <dbReference type="ARBA" id="ARBA00038502"/>
    </source>
</evidence>
<keyword evidence="2" id="KW-0012">Acyltransferase</keyword>
<dbReference type="GO" id="GO:0005737">
    <property type="term" value="C:cytoplasm"/>
    <property type="evidence" value="ECO:0007669"/>
    <property type="project" value="TreeGrafter"/>
</dbReference>
<evidence type="ECO:0000259" key="4">
    <source>
        <dbReference type="PROSITE" id="PS51186"/>
    </source>
</evidence>
<accession>A0A6J6MIT9</accession>
<dbReference type="AlphaFoldDB" id="A0A6J6MIT9"/>
<sequence>MTAMHPARPSSVGLRLYGRRVVLRPLVPQDFNAWSEVRRRNGEWLTQWEPLRLPHHPDPETNREVFAARCGSRDRERLAGSQYAFGIFVDGTFAGELNLNNIVRGAMQSATIGYWIDRARAGRSLMSESIVVLMQFAFEELNLHRLEICIIPRNSNSRRVVEKLDLREEGTAQRFLEINGAWEDHVRFGFTIEEWNDRGEQLVRDWLA</sequence>
<dbReference type="EMBL" id="CAEZWV010000016">
    <property type="protein sequence ID" value="CAB4672704.1"/>
    <property type="molecule type" value="Genomic_DNA"/>
</dbReference>
<evidence type="ECO:0000313" key="5">
    <source>
        <dbReference type="EMBL" id="CAB4636701.1"/>
    </source>
</evidence>
<keyword evidence="1" id="KW-0808">Transferase</keyword>
<dbReference type="EMBL" id="CAEZVQ010000076">
    <property type="protein sequence ID" value="CAB4636701.1"/>
    <property type="molecule type" value="Genomic_DNA"/>
</dbReference>
<evidence type="ECO:0000256" key="2">
    <source>
        <dbReference type="ARBA" id="ARBA00023315"/>
    </source>
</evidence>
<dbReference type="Gene3D" id="3.40.630.30">
    <property type="match status" value="1"/>
</dbReference>
<comment type="similarity">
    <text evidence="3">Belongs to the acetyltransferase family. RimJ subfamily.</text>
</comment>
<evidence type="ECO:0000313" key="6">
    <source>
        <dbReference type="EMBL" id="CAB4672704.1"/>
    </source>
</evidence>
<name>A0A6J6MIT9_9ZZZZ</name>
<organism evidence="6">
    <name type="scientific">freshwater metagenome</name>
    <dbReference type="NCBI Taxonomy" id="449393"/>
    <lineage>
        <taxon>unclassified sequences</taxon>
        <taxon>metagenomes</taxon>
        <taxon>ecological metagenomes</taxon>
    </lineage>
</organism>
<dbReference type="InterPro" id="IPR051531">
    <property type="entry name" value="N-acetyltransferase"/>
</dbReference>
<dbReference type="Pfam" id="PF13302">
    <property type="entry name" value="Acetyltransf_3"/>
    <property type="match status" value="1"/>
</dbReference>